<dbReference type="InterPro" id="IPR010239">
    <property type="entry name" value="CHP02001"/>
</dbReference>
<evidence type="ECO:0008006" key="3">
    <source>
        <dbReference type="Google" id="ProtNLM"/>
    </source>
</evidence>
<evidence type="ECO:0000313" key="1">
    <source>
        <dbReference type="EMBL" id="PZQ43613.1"/>
    </source>
</evidence>
<reference evidence="1 2" key="1">
    <citation type="submission" date="2017-08" db="EMBL/GenBank/DDBJ databases">
        <title>Infants hospitalized years apart are colonized by the same room-sourced microbial strains.</title>
        <authorList>
            <person name="Brooks B."/>
            <person name="Olm M.R."/>
            <person name="Firek B.A."/>
            <person name="Baker R."/>
            <person name="Thomas B.C."/>
            <person name="Morowitz M.J."/>
            <person name="Banfield J.F."/>
        </authorList>
    </citation>
    <scope>NUCLEOTIDE SEQUENCE [LARGE SCALE GENOMIC DNA]</scope>
    <source>
        <strain evidence="1">S2_005_002_R2_29</strain>
    </source>
</reference>
<gene>
    <name evidence="1" type="ORF">DI551_11800</name>
</gene>
<evidence type="ECO:0000313" key="2">
    <source>
        <dbReference type="Proteomes" id="UP000249417"/>
    </source>
</evidence>
<proteinExistence type="predicted"/>
<dbReference type="Proteomes" id="UP000249417">
    <property type="component" value="Unassembled WGS sequence"/>
</dbReference>
<dbReference type="EMBL" id="QFQB01000143">
    <property type="protein sequence ID" value="PZQ43613.1"/>
    <property type="molecule type" value="Genomic_DNA"/>
</dbReference>
<organism evidence="1 2">
    <name type="scientific">Micavibrio aeruginosavorus</name>
    <dbReference type="NCBI Taxonomy" id="349221"/>
    <lineage>
        <taxon>Bacteria</taxon>
        <taxon>Pseudomonadati</taxon>
        <taxon>Bdellovibrionota</taxon>
        <taxon>Bdellovibrionia</taxon>
        <taxon>Bdellovibrionales</taxon>
        <taxon>Pseudobdellovibrionaceae</taxon>
        <taxon>Micavibrio</taxon>
    </lineage>
</organism>
<comment type="caution">
    <text evidence="1">The sequence shown here is derived from an EMBL/GenBank/DDBJ whole genome shotgun (WGS) entry which is preliminary data.</text>
</comment>
<dbReference type="NCBIfam" id="TIGR02001">
    <property type="entry name" value="gcw_chp"/>
    <property type="match status" value="1"/>
</dbReference>
<dbReference type="AlphaFoldDB" id="A0A2W5PM36"/>
<name>A0A2W5PM36_9BACT</name>
<dbReference type="Pfam" id="PF09694">
    <property type="entry name" value="Gcw_chp"/>
    <property type="match status" value="1"/>
</dbReference>
<protein>
    <recommendedName>
        <fullName evidence="3">Porin domain-containing protein</fullName>
    </recommendedName>
</protein>
<accession>A0A2W5PM36</accession>
<sequence length="258" mass="28028">MWNLRPYYRRALNFTNKGSMTMKNIALGLSTLAIVACAFASSVRAETQVGDFTLSANTGLFSDYVFRGISQSDEGPALQGGFDASHSSGLYAGVWGSNVDFNDDDEASVELDFYAGFASEYQGFTYDLGVIYYAYPGADSDLDYDFWEVKAGLGYDFDVVAVDGSINYSPEFFGETGDAVYYAAGLSVPLPYDFSANAHAGYQTIDDGEDYTDWSLGLGYTVAGFDLSLTYTDTDLDEPEECADGCSDRIVFGVSKSF</sequence>